<dbReference type="Pfam" id="PF00849">
    <property type="entry name" value="PseudoU_synth_2"/>
    <property type="match status" value="1"/>
</dbReference>
<dbReference type="PROSITE" id="PS01129">
    <property type="entry name" value="PSI_RLU"/>
    <property type="match status" value="1"/>
</dbReference>
<dbReference type="SMART" id="SM00363">
    <property type="entry name" value="S4"/>
    <property type="match status" value="1"/>
</dbReference>
<accession>A0A1W6LN06</accession>
<evidence type="ECO:0000256" key="1">
    <source>
        <dbReference type="ARBA" id="ARBA00010876"/>
    </source>
</evidence>
<dbReference type="SUPFAM" id="SSF55174">
    <property type="entry name" value="Alpha-L RNA-binding motif"/>
    <property type="match status" value="1"/>
</dbReference>
<dbReference type="InterPro" id="IPR006145">
    <property type="entry name" value="PsdUridine_synth_RsuA/RluA"/>
</dbReference>
<dbReference type="CDD" id="cd00165">
    <property type="entry name" value="S4"/>
    <property type="match status" value="1"/>
</dbReference>
<gene>
    <name evidence="7" type="primary">rluD_1</name>
    <name evidence="7" type="ORF">STSP1_01518</name>
</gene>
<dbReference type="InterPro" id="IPR050188">
    <property type="entry name" value="RluA_PseudoU_synthase"/>
</dbReference>
<dbReference type="RefSeq" id="WP_085755793.1">
    <property type="nucleotide sequence ID" value="NZ_CP021023.1"/>
</dbReference>
<dbReference type="KEGG" id="pbp:STSP1_01518"/>
<evidence type="ECO:0000313" key="8">
    <source>
        <dbReference type="Proteomes" id="UP000193334"/>
    </source>
</evidence>
<evidence type="ECO:0000256" key="2">
    <source>
        <dbReference type="ARBA" id="ARBA00023235"/>
    </source>
</evidence>
<keyword evidence="2 5" id="KW-0413">Isomerase</keyword>
<dbReference type="InterPro" id="IPR006224">
    <property type="entry name" value="PsdUridine_synth_RluA-like_CS"/>
</dbReference>
<dbReference type="EC" id="5.4.99.-" evidence="5"/>
<evidence type="ECO:0000256" key="3">
    <source>
        <dbReference type="PIRSR" id="PIRSR606225-1"/>
    </source>
</evidence>
<dbReference type="Gene3D" id="3.10.290.10">
    <property type="entry name" value="RNA-binding S4 domain"/>
    <property type="match status" value="1"/>
</dbReference>
<evidence type="ECO:0000259" key="6">
    <source>
        <dbReference type="SMART" id="SM00363"/>
    </source>
</evidence>
<dbReference type="GO" id="GO:0120159">
    <property type="term" value="F:rRNA pseudouridine synthase activity"/>
    <property type="evidence" value="ECO:0007669"/>
    <property type="project" value="UniProtKB-ARBA"/>
</dbReference>
<dbReference type="PROSITE" id="PS50889">
    <property type="entry name" value="S4"/>
    <property type="match status" value="1"/>
</dbReference>
<evidence type="ECO:0000256" key="5">
    <source>
        <dbReference type="RuleBase" id="RU362028"/>
    </source>
</evidence>
<organism evidence="7 8">
    <name type="scientific">Sedimentisphaera salicampi</name>
    <dbReference type="NCBI Taxonomy" id="1941349"/>
    <lineage>
        <taxon>Bacteria</taxon>
        <taxon>Pseudomonadati</taxon>
        <taxon>Planctomycetota</taxon>
        <taxon>Phycisphaerae</taxon>
        <taxon>Sedimentisphaerales</taxon>
        <taxon>Sedimentisphaeraceae</taxon>
        <taxon>Sedimentisphaera</taxon>
    </lineage>
</organism>
<keyword evidence="8" id="KW-1185">Reference proteome</keyword>
<comment type="function">
    <text evidence="5">Responsible for synthesis of pseudouridine from uracil.</text>
</comment>
<dbReference type="NCBIfam" id="TIGR00005">
    <property type="entry name" value="rluA_subfam"/>
    <property type="match status" value="1"/>
</dbReference>
<dbReference type="Proteomes" id="UP000193334">
    <property type="component" value="Chromosome"/>
</dbReference>
<keyword evidence="4" id="KW-0694">RNA-binding</keyword>
<protein>
    <recommendedName>
        <fullName evidence="5">Pseudouridine synthase</fullName>
        <ecNumber evidence="5">5.4.99.-</ecNumber>
    </recommendedName>
</protein>
<dbReference type="GO" id="GO:0003723">
    <property type="term" value="F:RNA binding"/>
    <property type="evidence" value="ECO:0007669"/>
    <property type="project" value="UniProtKB-KW"/>
</dbReference>
<name>A0A1W6LN06_9BACT</name>
<dbReference type="EMBL" id="CP021023">
    <property type="protein sequence ID" value="ARN57123.1"/>
    <property type="molecule type" value="Genomic_DNA"/>
</dbReference>
<dbReference type="Pfam" id="PF01479">
    <property type="entry name" value="S4"/>
    <property type="match status" value="1"/>
</dbReference>
<dbReference type="CDD" id="cd02869">
    <property type="entry name" value="PseudoU_synth_RluA_like"/>
    <property type="match status" value="1"/>
</dbReference>
<dbReference type="PANTHER" id="PTHR21600:SF44">
    <property type="entry name" value="RIBOSOMAL LARGE SUBUNIT PSEUDOURIDINE SYNTHASE D"/>
    <property type="match status" value="1"/>
</dbReference>
<reference evidence="8" key="1">
    <citation type="submission" date="2017-04" db="EMBL/GenBank/DDBJ databases">
        <title>Comparative genomics and description of representatives of a novel lineage of planctomycetes thriving in anoxic sediments.</title>
        <authorList>
            <person name="Spring S."/>
            <person name="Bunk B."/>
            <person name="Sproer C."/>
        </authorList>
    </citation>
    <scope>NUCLEOTIDE SEQUENCE [LARGE SCALE GENOMIC DNA]</scope>
    <source>
        <strain evidence="8">ST-PulAB-D4</strain>
    </source>
</reference>
<dbReference type="GO" id="GO:0000455">
    <property type="term" value="P:enzyme-directed rRNA pseudouridine synthesis"/>
    <property type="evidence" value="ECO:0007669"/>
    <property type="project" value="TreeGrafter"/>
</dbReference>
<dbReference type="SUPFAM" id="SSF55120">
    <property type="entry name" value="Pseudouridine synthase"/>
    <property type="match status" value="1"/>
</dbReference>
<dbReference type="STRING" id="1941349.STSP1_01518"/>
<evidence type="ECO:0000256" key="4">
    <source>
        <dbReference type="PROSITE-ProRule" id="PRU00182"/>
    </source>
</evidence>
<proteinExistence type="inferred from homology"/>
<dbReference type="InterPro" id="IPR020103">
    <property type="entry name" value="PsdUridine_synth_cat_dom_sf"/>
</dbReference>
<dbReference type="InterPro" id="IPR036986">
    <property type="entry name" value="S4_RNA-bd_sf"/>
</dbReference>
<comment type="catalytic activity">
    <reaction evidence="5">
        <text>a uridine in RNA = a pseudouridine in RNA</text>
        <dbReference type="Rhea" id="RHEA:48348"/>
        <dbReference type="Rhea" id="RHEA-COMP:12068"/>
        <dbReference type="Rhea" id="RHEA-COMP:12069"/>
        <dbReference type="ChEBI" id="CHEBI:65314"/>
        <dbReference type="ChEBI" id="CHEBI:65315"/>
    </reaction>
</comment>
<dbReference type="AlphaFoldDB" id="A0A1W6LN06"/>
<dbReference type="Gene3D" id="3.30.2350.10">
    <property type="entry name" value="Pseudouridine synthase"/>
    <property type="match status" value="1"/>
</dbReference>
<evidence type="ECO:0000313" key="7">
    <source>
        <dbReference type="EMBL" id="ARN57123.1"/>
    </source>
</evidence>
<comment type="similarity">
    <text evidence="1 5">Belongs to the pseudouridine synthase RluA family.</text>
</comment>
<dbReference type="InterPro" id="IPR002942">
    <property type="entry name" value="S4_RNA-bd"/>
</dbReference>
<dbReference type="InterPro" id="IPR006225">
    <property type="entry name" value="PsdUridine_synth_RluC/D"/>
</dbReference>
<sequence length="308" mass="34296">MAKAEAERQIPFVPGEELEMTVGGSKQDVRLDSYLCSRFGQLSRQKMQRVIRQQEILVNGLKAKPSRKLSPGDVIRLTLPSREIDSEQMELDIIYEDEDVIAVNKAAGVIVHPGRGNPNGTLLNGLYHYAAGRFSPDVVHRLDKDTSGAVIFSKHARANAFLCEQFQKRTTRKIYNAVVSSNFAEPEGIIDAPMADHPNENIHKQAVRPDGREAKTAYRVIEDLGDFALVEVEIFTGRTHQIRVHLAHIGCPLANDELYGGRKLQSPSLSRTALHSKTLEIILPCGDERTISADMPCDMKAFLESRRG</sequence>
<feature type="domain" description="RNA-binding S4" evidence="6">
    <location>
        <begin position="29"/>
        <end position="88"/>
    </location>
</feature>
<dbReference type="PANTHER" id="PTHR21600">
    <property type="entry name" value="MITOCHONDRIAL RNA PSEUDOURIDINE SYNTHASE"/>
    <property type="match status" value="1"/>
</dbReference>
<feature type="active site" evidence="3">
    <location>
        <position position="143"/>
    </location>
</feature>